<comment type="caution">
    <text evidence="1">The sequence shown here is derived from an EMBL/GenBank/DDBJ whole genome shotgun (WGS) entry which is preliminary data.</text>
</comment>
<dbReference type="Proteomes" id="UP000229740">
    <property type="component" value="Unassembled WGS sequence"/>
</dbReference>
<evidence type="ECO:0000313" key="2">
    <source>
        <dbReference type="Proteomes" id="UP000229740"/>
    </source>
</evidence>
<protein>
    <submittedName>
        <fullName evidence="1">Uncharacterized protein</fullName>
    </submittedName>
</protein>
<reference evidence="1 2" key="1">
    <citation type="submission" date="2017-10" db="EMBL/GenBank/DDBJ databases">
        <title>Novel microbial diversity and functional potential in the marine mammal oral microbiome.</title>
        <authorList>
            <person name="Dudek N.K."/>
            <person name="Sun C.L."/>
            <person name="Burstein D."/>
            <person name="Kantor R.S."/>
            <person name="Aliaga Goltsman D.S."/>
            <person name="Bik E.M."/>
            <person name="Thomas B.C."/>
            <person name="Banfield J.F."/>
            <person name="Relman D.A."/>
        </authorList>
    </citation>
    <scope>NUCLEOTIDE SEQUENCE [LARGE SCALE GENOMIC DNA]</scope>
    <source>
        <strain evidence="1">DOLZORAL124_49_17</strain>
    </source>
</reference>
<accession>A0A2G6E060</accession>
<organism evidence="1 2">
    <name type="scientific">candidate division KSB3 bacterium</name>
    <dbReference type="NCBI Taxonomy" id="2044937"/>
    <lineage>
        <taxon>Bacteria</taxon>
        <taxon>candidate division KSB3</taxon>
    </lineage>
</organism>
<proteinExistence type="predicted"/>
<gene>
    <name evidence="1" type="ORF">CSB45_16125</name>
</gene>
<name>A0A2G6E060_9BACT</name>
<dbReference type="AlphaFoldDB" id="A0A2G6E060"/>
<sequence length="265" mass="30444">MKKVLIAVVLLVIIGASVAYAVFFRESPSVKNTADITQQLSKQFKHDAFPVRGTFHWTFYLGPVKQVSTHVFAGTHIDYRMRGKVHSTDYRMNQLSYDADQKKWIGETPEGVVYALFFKTIADDKIVLYKHKCAENGLAECLAMQRPADDETKDHGWNTYTREGIAESHEPLPFSGTFVAQSDAEQVLTISDKKAQWQGSSYEKLTHHPGERRWVGQADGKYLVVFYRHEEKSPEFDFAIHRVDEVEPAYQLKYPQQTFTPFDKQ</sequence>
<dbReference type="EMBL" id="PDPS01000121">
    <property type="protein sequence ID" value="PID55420.1"/>
    <property type="molecule type" value="Genomic_DNA"/>
</dbReference>
<evidence type="ECO:0000313" key="1">
    <source>
        <dbReference type="EMBL" id="PID55420.1"/>
    </source>
</evidence>